<dbReference type="Proteomes" id="UP001374579">
    <property type="component" value="Unassembled WGS sequence"/>
</dbReference>
<accession>A0AAN9AN24</accession>
<dbReference type="EMBL" id="JBAMIC010000833">
    <property type="protein sequence ID" value="KAK7089679.1"/>
    <property type="molecule type" value="Genomic_DNA"/>
</dbReference>
<sequence>MDHYGVRGPIHAWLTNFLTKRTMRVVVEGEASEEAAVLSGVPQGTVLGPLMFLCHINDLPESTKSTVRLFADDCLLYREIHTSHDHLTLKADLKQLEIWAKKWGMRFNAQKCYILSSRSKSSYLYSLDNVILQQVQHNPYLGVLLSADLNWSSHISNICCKAGSTVGFLRRNLRNCPQECRRLAYITLVRSTLEYGATVWDPYLRRDTERLERVQRQAARFITRDYKSRSPGCVTDMLRNLAEPPPTGRATQAVTPQPPQQDL</sequence>
<evidence type="ECO:0000313" key="4">
    <source>
        <dbReference type="Proteomes" id="UP001374579"/>
    </source>
</evidence>
<dbReference type="SUPFAM" id="SSF56672">
    <property type="entry name" value="DNA/RNA polymerases"/>
    <property type="match status" value="1"/>
</dbReference>
<gene>
    <name evidence="3" type="ORF">V1264_024363</name>
</gene>
<evidence type="ECO:0000313" key="3">
    <source>
        <dbReference type="EMBL" id="KAK7089679.1"/>
    </source>
</evidence>
<dbReference type="Pfam" id="PF00078">
    <property type="entry name" value="RVT_1"/>
    <property type="match status" value="1"/>
</dbReference>
<feature type="region of interest" description="Disordered" evidence="1">
    <location>
        <begin position="238"/>
        <end position="263"/>
    </location>
</feature>
<feature type="domain" description="Reverse transcriptase" evidence="2">
    <location>
        <begin position="1"/>
        <end position="145"/>
    </location>
</feature>
<name>A0AAN9AN24_9CAEN</name>
<organism evidence="3 4">
    <name type="scientific">Littorina saxatilis</name>
    <dbReference type="NCBI Taxonomy" id="31220"/>
    <lineage>
        <taxon>Eukaryota</taxon>
        <taxon>Metazoa</taxon>
        <taxon>Spiralia</taxon>
        <taxon>Lophotrochozoa</taxon>
        <taxon>Mollusca</taxon>
        <taxon>Gastropoda</taxon>
        <taxon>Caenogastropoda</taxon>
        <taxon>Littorinimorpha</taxon>
        <taxon>Littorinoidea</taxon>
        <taxon>Littorinidae</taxon>
        <taxon>Littorina</taxon>
    </lineage>
</organism>
<protein>
    <recommendedName>
        <fullName evidence="2">Reverse transcriptase domain-containing protein</fullName>
    </recommendedName>
</protein>
<dbReference type="AlphaFoldDB" id="A0AAN9AN24"/>
<proteinExistence type="predicted"/>
<reference evidence="3 4" key="1">
    <citation type="submission" date="2024-02" db="EMBL/GenBank/DDBJ databases">
        <title>Chromosome-scale genome assembly of the rough periwinkle Littorina saxatilis.</title>
        <authorList>
            <person name="De Jode A."/>
            <person name="Faria R."/>
            <person name="Formenti G."/>
            <person name="Sims Y."/>
            <person name="Smith T.P."/>
            <person name="Tracey A."/>
            <person name="Wood J.M.D."/>
            <person name="Zagrodzka Z.B."/>
            <person name="Johannesson K."/>
            <person name="Butlin R.K."/>
            <person name="Leder E.H."/>
        </authorList>
    </citation>
    <scope>NUCLEOTIDE SEQUENCE [LARGE SCALE GENOMIC DNA]</scope>
    <source>
        <strain evidence="3">Snail1</strain>
        <tissue evidence="3">Muscle</tissue>
    </source>
</reference>
<dbReference type="PANTHER" id="PTHR33332">
    <property type="entry name" value="REVERSE TRANSCRIPTASE DOMAIN-CONTAINING PROTEIN"/>
    <property type="match status" value="1"/>
</dbReference>
<dbReference type="InterPro" id="IPR000477">
    <property type="entry name" value="RT_dom"/>
</dbReference>
<evidence type="ECO:0000256" key="1">
    <source>
        <dbReference type="SAM" id="MobiDB-lite"/>
    </source>
</evidence>
<evidence type="ECO:0000259" key="2">
    <source>
        <dbReference type="PROSITE" id="PS50878"/>
    </source>
</evidence>
<keyword evidence="4" id="KW-1185">Reference proteome</keyword>
<dbReference type="PROSITE" id="PS50878">
    <property type="entry name" value="RT_POL"/>
    <property type="match status" value="1"/>
</dbReference>
<comment type="caution">
    <text evidence="3">The sequence shown here is derived from an EMBL/GenBank/DDBJ whole genome shotgun (WGS) entry which is preliminary data.</text>
</comment>
<dbReference type="InterPro" id="IPR043502">
    <property type="entry name" value="DNA/RNA_pol_sf"/>
</dbReference>